<accession>A0A8J3PXZ7</accession>
<feature type="transmembrane region" description="Helical" evidence="1">
    <location>
        <begin position="132"/>
        <end position="153"/>
    </location>
</feature>
<dbReference type="AlphaFoldDB" id="A0A8J3PXZ7"/>
<comment type="caution">
    <text evidence="2">The sequence shown here is derived from an EMBL/GenBank/DDBJ whole genome shotgun (WGS) entry which is preliminary data.</text>
</comment>
<evidence type="ECO:0000313" key="2">
    <source>
        <dbReference type="EMBL" id="GIG83207.1"/>
    </source>
</evidence>
<gene>
    <name evidence="2" type="ORF">Pka01_63340</name>
</gene>
<organism evidence="2 3">
    <name type="scientific">Planotetraspora kaengkrachanensis</name>
    <dbReference type="NCBI Taxonomy" id="575193"/>
    <lineage>
        <taxon>Bacteria</taxon>
        <taxon>Bacillati</taxon>
        <taxon>Actinomycetota</taxon>
        <taxon>Actinomycetes</taxon>
        <taxon>Streptosporangiales</taxon>
        <taxon>Streptosporangiaceae</taxon>
        <taxon>Planotetraspora</taxon>
    </lineage>
</organism>
<dbReference type="Proteomes" id="UP000630097">
    <property type="component" value="Unassembled WGS sequence"/>
</dbReference>
<keyword evidence="1" id="KW-1133">Transmembrane helix</keyword>
<keyword evidence="3" id="KW-1185">Reference proteome</keyword>
<keyword evidence="1" id="KW-0472">Membrane</keyword>
<keyword evidence="1" id="KW-0812">Transmembrane</keyword>
<name>A0A8J3PXZ7_9ACTN</name>
<protein>
    <submittedName>
        <fullName evidence="2">Uncharacterized protein</fullName>
    </submittedName>
</protein>
<evidence type="ECO:0000256" key="1">
    <source>
        <dbReference type="SAM" id="Phobius"/>
    </source>
</evidence>
<proteinExistence type="predicted"/>
<feature type="transmembrane region" description="Helical" evidence="1">
    <location>
        <begin position="37"/>
        <end position="55"/>
    </location>
</feature>
<reference evidence="2 3" key="1">
    <citation type="submission" date="2021-01" db="EMBL/GenBank/DDBJ databases">
        <title>Whole genome shotgun sequence of Planotetraspora kaengkrachanensis NBRC 104272.</title>
        <authorList>
            <person name="Komaki H."/>
            <person name="Tamura T."/>
        </authorList>
    </citation>
    <scope>NUCLEOTIDE SEQUENCE [LARGE SCALE GENOMIC DNA]</scope>
    <source>
        <strain evidence="2 3">NBRC 104272</strain>
    </source>
</reference>
<feature type="transmembrane region" description="Helical" evidence="1">
    <location>
        <begin position="103"/>
        <end position="120"/>
    </location>
</feature>
<dbReference type="EMBL" id="BONV01000036">
    <property type="protein sequence ID" value="GIG83207.1"/>
    <property type="molecule type" value="Genomic_DNA"/>
</dbReference>
<feature type="transmembrane region" description="Helical" evidence="1">
    <location>
        <begin position="61"/>
        <end position="82"/>
    </location>
</feature>
<evidence type="ECO:0000313" key="3">
    <source>
        <dbReference type="Proteomes" id="UP000630097"/>
    </source>
</evidence>
<sequence length="162" mass="17061">MLTGLRERTMESMKELSRSDEMSLAGAALRGAPWKPAAVSGGAVAATSLIMGVILPGSPDLSWALCVGITMFALVASIGAIAQPHTGDRVTQQARVWALRHPWRFSLYPGLAAAALMYPVQLVFDGEGIFGAAWDALCGGAFVFLITGVLALAMRSRAKATR</sequence>